<accession>A0A0B5EAB4</accession>
<protein>
    <submittedName>
        <fullName evidence="6">Putative aldehyde dehydrogenase</fullName>
    </submittedName>
</protein>
<feature type="region of interest" description="Disordered" evidence="4">
    <location>
        <begin position="1"/>
        <end position="36"/>
    </location>
</feature>
<dbReference type="GO" id="GO:0016620">
    <property type="term" value="F:oxidoreductase activity, acting on the aldehyde or oxo group of donors, NAD or NADP as acceptor"/>
    <property type="evidence" value="ECO:0007669"/>
    <property type="project" value="InterPro"/>
</dbReference>
<dbReference type="InterPro" id="IPR015590">
    <property type="entry name" value="Aldehyde_DH_dom"/>
</dbReference>
<keyword evidence="6" id="KW-0614">Plasmid</keyword>
<dbReference type="Pfam" id="PF00171">
    <property type="entry name" value="Aldedh"/>
    <property type="match status" value="1"/>
</dbReference>
<evidence type="ECO:0000259" key="5">
    <source>
        <dbReference type="Pfam" id="PF00171"/>
    </source>
</evidence>
<reference evidence="6 7" key="1">
    <citation type="journal article" date="2014" name="Int. J. Syst. Evol. Microbiol.">
        <title>Celeribacter indicus sp. nov., a polycyclic aromatic hydrocarbon-degrading bacterium from deep-sea sediment and reclassification of Huaishuia halophila as Celeribacter halophilus comb. nov.</title>
        <authorList>
            <person name="Lai Q."/>
            <person name="Cao J."/>
            <person name="Yuan J."/>
            <person name="Li F."/>
            <person name="Shao Z."/>
        </authorList>
    </citation>
    <scope>NUCLEOTIDE SEQUENCE [LARGE SCALE GENOMIC DNA]</scope>
    <source>
        <strain evidence="6">P73</strain>
        <plasmid evidence="7">Plasmid pP73A</plasmid>
    </source>
</reference>
<evidence type="ECO:0000256" key="4">
    <source>
        <dbReference type="SAM" id="MobiDB-lite"/>
    </source>
</evidence>
<geneLocation type="plasmid" evidence="6 7">
    <name>pP73A</name>
</geneLocation>
<sequence length="511" mass="54215">MPAGEGGLGAADLRPRQTLTNQDDKMTQDTERRQSYPQVGLLIDGTWIYDRPACHHVENPSDESLLGPVPGATPEDLARALTAARKGFETWRRVPMAERAALLRRTAALMHERIEEIATVITLEQGKTLPDARNEVRRSSTFLEWDAEQLQRSYGRIVHTDGPLDQLVVREPIGPVAAFTPWNVPLSAPSRKISGSLAAGCSVIIKPAEETPATACLFARCFIDAGLPEGVLQVVFGDPAQVSETLILSPVIRMITLTGSVGVGKTLTGLAARGMKPVLMELGGHAPVLIGPDVDPAGVAAMASAAKFRMAGQLCVSPSRFLVHRDVYEPFVTEFARGADALRQGDGFAEGIDMGPLANGRRVEAISALVEDARDRGARIAAGGKRVGNKGHFYAPTVLADVPLEADAMHVEPFGPLAACVPVADMDAALSIANSLEVGLAGYIFTNDFAEADRLAAALECGSVAVNNFGSPGADAPFGGYKESGIGREGGMESLDSYTISKTIMRRAARV</sequence>
<evidence type="ECO:0000256" key="2">
    <source>
        <dbReference type="ARBA" id="ARBA00023002"/>
    </source>
</evidence>
<dbReference type="PANTHER" id="PTHR43353">
    <property type="entry name" value="SUCCINATE-SEMIALDEHYDE DEHYDROGENASE, MITOCHONDRIAL"/>
    <property type="match status" value="1"/>
</dbReference>
<evidence type="ECO:0000313" key="6">
    <source>
        <dbReference type="EMBL" id="AJE49217.1"/>
    </source>
</evidence>
<evidence type="ECO:0000256" key="3">
    <source>
        <dbReference type="ARBA" id="ARBA00023097"/>
    </source>
</evidence>
<dbReference type="KEGG" id="cid:P73_4502"/>
<dbReference type="FunFam" id="3.40.605.10:FF:000026">
    <property type="entry name" value="Aldehyde dehydrogenase, putative"/>
    <property type="match status" value="1"/>
</dbReference>
<comment type="similarity">
    <text evidence="1">Belongs to the aldehyde dehydrogenase family.</text>
</comment>
<feature type="compositionally biased region" description="Basic and acidic residues" evidence="4">
    <location>
        <begin position="22"/>
        <end position="34"/>
    </location>
</feature>
<proteinExistence type="inferred from homology"/>
<organism evidence="6 7">
    <name type="scientific">Celeribacter indicus</name>
    <dbReference type="NCBI Taxonomy" id="1208324"/>
    <lineage>
        <taxon>Bacteria</taxon>
        <taxon>Pseudomonadati</taxon>
        <taxon>Pseudomonadota</taxon>
        <taxon>Alphaproteobacteria</taxon>
        <taxon>Rhodobacterales</taxon>
        <taxon>Roseobacteraceae</taxon>
        <taxon>Celeribacter</taxon>
    </lineage>
</organism>
<keyword evidence="3" id="KW-0558">Oxidation</keyword>
<dbReference type="Proteomes" id="UP000031521">
    <property type="component" value="Plasmid pP73A"/>
</dbReference>
<dbReference type="SUPFAM" id="SSF53720">
    <property type="entry name" value="ALDH-like"/>
    <property type="match status" value="1"/>
</dbReference>
<dbReference type="CDD" id="cd07103">
    <property type="entry name" value="ALDH_F5_SSADH_GabD"/>
    <property type="match status" value="1"/>
</dbReference>
<evidence type="ECO:0000256" key="1">
    <source>
        <dbReference type="ARBA" id="ARBA00009986"/>
    </source>
</evidence>
<name>A0A0B5EAB4_9RHOB</name>
<dbReference type="AlphaFoldDB" id="A0A0B5EAB4"/>
<dbReference type="InterPro" id="IPR050740">
    <property type="entry name" value="Aldehyde_DH_Superfamily"/>
</dbReference>
<dbReference type="EMBL" id="CP004394">
    <property type="protein sequence ID" value="AJE49217.1"/>
    <property type="molecule type" value="Genomic_DNA"/>
</dbReference>
<dbReference type="InterPro" id="IPR016163">
    <property type="entry name" value="Ald_DH_C"/>
</dbReference>
<dbReference type="PANTHER" id="PTHR43353:SF5">
    <property type="entry name" value="SUCCINATE-SEMIALDEHYDE DEHYDROGENASE, MITOCHONDRIAL"/>
    <property type="match status" value="1"/>
</dbReference>
<dbReference type="Gene3D" id="3.40.605.10">
    <property type="entry name" value="Aldehyde Dehydrogenase, Chain A, domain 1"/>
    <property type="match status" value="1"/>
</dbReference>
<keyword evidence="7" id="KW-1185">Reference proteome</keyword>
<dbReference type="InterPro" id="IPR016161">
    <property type="entry name" value="Ald_DH/histidinol_DH"/>
</dbReference>
<feature type="domain" description="Aldehyde dehydrogenase" evidence="5">
    <location>
        <begin position="55"/>
        <end position="504"/>
    </location>
</feature>
<evidence type="ECO:0000313" key="7">
    <source>
        <dbReference type="Proteomes" id="UP000031521"/>
    </source>
</evidence>
<dbReference type="InterPro" id="IPR016162">
    <property type="entry name" value="Ald_DH_N"/>
</dbReference>
<gene>
    <name evidence="6" type="ORF">P73_4502</name>
</gene>
<dbReference type="HOGENOM" id="CLU_005391_5_1_5"/>
<keyword evidence="2" id="KW-0560">Oxidoreductase</keyword>
<dbReference type="FunFam" id="3.40.605.10:FF:000007">
    <property type="entry name" value="NAD/NADP-dependent betaine aldehyde dehydrogenase"/>
    <property type="match status" value="1"/>
</dbReference>
<dbReference type="Gene3D" id="3.40.309.10">
    <property type="entry name" value="Aldehyde Dehydrogenase, Chain A, domain 2"/>
    <property type="match status" value="1"/>
</dbReference>